<protein>
    <submittedName>
        <fullName evidence="1">Uncharacterized protein</fullName>
    </submittedName>
</protein>
<dbReference type="HOGENOM" id="CLU_3236613_0_0_5"/>
<organism evidence="1 2">
    <name type="scientific">Neorickettsia helminthoeca str. Oregon</name>
    <dbReference type="NCBI Taxonomy" id="1286528"/>
    <lineage>
        <taxon>Bacteria</taxon>
        <taxon>Pseudomonadati</taxon>
        <taxon>Pseudomonadota</taxon>
        <taxon>Alphaproteobacteria</taxon>
        <taxon>Rickettsiales</taxon>
        <taxon>Anaplasmataceae</taxon>
        <taxon>Neorickettsia</taxon>
    </lineage>
</organism>
<gene>
    <name evidence="1" type="ORF">NHE_0726</name>
</gene>
<evidence type="ECO:0000313" key="1">
    <source>
        <dbReference type="EMBL" id="AHX11658.1"/>
    </source>
</evidence>
<reference evidence="1 2" key="1">
    <citation type="submission" date="2014-03" db="EMBL/GenBank/DDBJ databases">
        <title>Sequencing and Comparison of Genomes and Transcriptome Profiles of Human Ehrlichiosis Agents.</title>
        <authorList>
            <person name="Lin M."/>
            <person name="Daugherty S.C."/>
            <person name="Nagaraj S."/>
            <person name="Cheng Z."/>
            <person name="Xiong Q."/>
            <person name="Lin F.-Y."/>
            <person name="Sengamalay N."/>
            <person name="Ott S."/>
            <person name="Godinez A."/>
            <person name="Tallon L.J."/>
            <person name="Sadzewicz L."/>
            <person name="Fraser C.M."/>
            <person name="Dunning Hotopp J.C."/>
            <person name="Rikihisa Y."/>
        </authorList>
    </citation>
    <scope>NUCLEOTIDE SEQUENCE [LARGE SCALE GENOMIC DNA]</scope>
    <source>
        <strain evidence="1 2">Oregon</strain>
    </source>
</reference>
<proteinExistence type="predicted"/>
<sequence>MNVHTFSNPFEASTRKYYNSHVFSTEIAVKNIHEGYTKNISPF</sequence>
<dbReference type="EMBL" id="CP007481">
    <property type="protein sequence ID" value="AHX11658.1"/>
    <property type="molecule type" value="Genomic_DNA"/>
</dbReference>
<name>X5H4M7_9RICK</name>
<evidence type="ECO:0000313" key="2">
    <source>
        <dbReference type="Proteomes" id="UP000023755"/>
    </source>
</evidence>
<dbReference type="KEGG" id="nhm:NHE_0726"/>
<keyword evidence="2" id="KW-1185">Reference proteome</keyword>
<dbReference type="AlphaFoldDB" id="X5H4M7"/>
<accession>X5H4M7</accession>
<dbReference type="Proteomes" id="UP000023755">
    <property type="component" value="Chromosome"/>
</dbReference>
<dbReference type="STRING" id="1286528.NHE_0726"/>